<dbReference type="OMA" id="ANTEPKC"/>
<organism evidence="4 5">
    <name type="scientific">Pestalotiopsis fici (strain W106-1 / CGMCC3.15140)</name>
    <dbReference type="NCBI Taxonomy" id="1229662"/>
    <lineage>
        <taxon>Eukaryota</taxon>
        <taxon>Fungi</taxon>
        <taxon>Dikarya</taxon>
        <taxon>Ascomycota</taxon>
        <taxon>Pezizomycotina</taxon>
        <taxon>Sordariomycetes</taxon>
        <taxon>Xylariomycetidae</taxon>
        <taxon>Amphisphaeriales</taxon>
        <taxon>Sporocadaceae</taxon>
        <taxon>Pestalotiopsis</taxon>
    </lineage>
</organism>
<sequence length="976" mass="108370">MSGLIVGCEILCDLPSQTDRFFGREAELTGMTQLLQSAESRRGIVLCGISGSGKTQLAREYVSREQDKLSAIVWIDAASDQTVSQSFSQGAERIHLRYPQFHQNSSHISDQSVVLEWLRNLRSRKWLVIIDGMDNPITSRSLFQPFDNLLSASGAICITSTSPNAAKACRLSQVSVEHLGIGPASSLILWRALGTIEVQDENLKQWARDAAGILNGYALGLELAGNLIHEGIVRPDTMPPSIFETKYKQLSTIDPLIWNWEKRHTFFDVFDTLYANLVAKDSVAGDLLTLCSIYGPWEIPIEFLQNLIIEKTGDATRIQEPWNRLEELFKDEIKLGLAIKKLHEVFLAKKKHATDQSLLSFSLHGSVCQWRYATIGDQRTQWVVLALQSLTTYLQSKTEHQRKGKSRESETFDVSRKFHPMSTRCLKMLDVDVPGEQLEAPNGVYAKQYYNICSRLAPLLFSCGDYSVASKLFEGAIKYLRTTQVPDCDEALLPLLRGLARCSQKAGDLNTSEECLQSAETVAVKLYGISSDEAADIYTELRDVRDHIATEADNRKRALVASTGPKMTRQHLELENIYTTDEHELAPGPVPLHEPLDVPGYQSAFKDDLASMADLARHLDASFDPDTRIRGSTLLFSASWKGYINTVRLLLERGANPDLANDYQVTPLHVASQHGWLEIARLLVEGGANVNCTTNEGRTPLHVASFNGHIQVVYLLLEKMADVQAKDEDGMQPLHQALLSKSIEIFSLLLKRGADPNATDISGETPLDYTTIHGDVDEVKLLIESGANIHAVDKDGKTPLHRAAWPGDVDKVKLLLDRGADPSIKDNNGQTPLIWVIEKKSSFVPPLEAVVEVLLTAGISCVNAIDIHGKTAISWAVTNNNVRLVKMLLDYHADPTVQDADGNTCLNRACESNYVDIVETLLRYGADWKIRNYRGRNALQTAKHSGHDSIVALLKTRAGVPRTKSERLKSWLGSHT</sequence>
<dbReference type="EMBL" id="KI912110">
    <property type="protein sequence ID" value="ETS84994.1"/>
    <property type="molecule type" value="Genomic_DNA"/>
</dbReference>
<dbReference type="RefSeq" id="XP_007829791.1">
    <property type="nucleotide sequence ID" value="XM_007831600.1"/>
</dbReference>
<keyword evidence="2 3" id="KW-0040">ANK repeat</keyword>
<dbReference type="GeneID" id="19268032"/>
<dbReference type="eggNOG" id="KOG4177">
    <property type="taxonomic scope" value="Eukaryota"/>
</dbReference>
<dbReference type="Pfam" id="PF13671">
    <property type="entry name" value="AAA_33"/>
    <property type="match status" value="1"/>
</dbReference>
<keyword evidence="5" id="KW-1185">Reference proteome</keyword>
<dbReference type="HOGENOM" id="CLU_304432_0_0_1"/>
<dbReference type="Pfam" id="PF12796">
    <property type="entry name" value="Ank_2"/>
    <property type="match status" value="3"/>
</dbReference>
<feature type="repeat" description="ANK" evidence="3">
    <location>
        <begin position="630"/>
        <end position="662"/>
    </location>
</feature>
<dbReference type="Proteomes" id="UP000030651">
    <property type="component" value="Unassembled WGS sequence"/>
</dbReference>
<evidence type="ECO:0000313" key="5">
    <source>
        <dbReference type="Proteomes" id="UP000030651"/>
    </source>
</evidence>
<dbReference type="Gene3D" id="3.40.50.300">
    <property type="entry name" value="P-loop containing nucleotide triphosphate hydrolases"/>
    <property type="match status" value="1"/>
</dbReference>
<dbReference type="OrthoDB" id="1658288at2759"/>
<dbReference type="InterPro" id="IPR027417">
    <property type="entry name" value="P-loop_NTPase"/>
</dbReference>
<feature type="repeat" description="ANK" evidence="3">
    <location>
        <begin position="795"/>
        <end position="827"/>
    </location>
</feature>
<dbReference type="InterPro" id="IPR036770">
    <property type="entry name" value="Ankyrin_rpt-contain_sf"/>
</dbReference>
<dbReference type="PROSITE" id="PS50297">
    <property type="entry name" value="ANK_REP_REGION"/>
    <property type="match status" value="8"/>
</dbReference>
<evidence type="ECO:0000256" key="1">
    <source>
        <dbReference type="ARBA" id="ARBA00022737"/>
    </source>
</evidence>
<evidence type="ECO:0000256" key="2">
    <source>
        <dbReference type="ARBA" id="ARBA00023043"/>
    </source>
</evidence>
<dbReference type="PRINTS" id="PR01415">
    <property type="entry name" value="ANKYRIN"/>
</dbReference>
<gene>
    <name evidence="4" type="ORF">PFICI_03019</name>
</gene>
<dbReference type="SMART" id="SM00248">
    <property type="entry name" value="ANK"/>
    <property type="match status" value="10"/>
</dbReference>
<dbReference type="InterPro" id="IPR002110">
    <property type="entry name" value="Ankyrin_rpt"/>
</dbReference>
<dbReference type="AlphaFoldDB" id="W3XG58"/>
<accession>W3XG58</accession>
<name>W3XG58_PESFW</name>
<dbReference type="InParanoid" id="W3XG58"/>
<dbReference type="Gene3D" id="1.25.40.20">
    <property type="entry name" value="Ankyrin repeat-containing domain"/>
    <property type="match status" value="3"/>
</dbReference>
<proteinExistence type="predicted"/>
<evidence type="ECO:0000313" key="4">
    <source>
        <dbReference type="EMBL" id="ETS84994.1"/>
    </source>
</evidence>
<feature type="repeat" description="ANK" evidence="3">
    <location>
        <begin position="729"/>
        <end position="761"/>
    </location>
</feature>
<evidence type="ECO:0000256" key="3">
    <source>
        <dbReference type="PROSITE-ProRule" id="PRU00023"/>
    </source>
</evidence>
<feature type="repeat" description="ANK" evidence="3">
    <location>
        <begin position="868"/>
        <end position="900"/>
    </location>
</feature>
<dbReference type="PROSITE" id="PS50088">
    <property type="entry name" value="ANK_REPEAT"/>
    <property type="match status" value="8"/>
</dbReference>
<dbReference type="SUPFAM" id="SSF52540">
    <property type="entry name" value="P-loop containing nucleoside triphosphate hydrolases"/>
    <property type="match status" value="1"/>
</dbReference>
<protein>
    <submittedName>
        <fullName evidence="4">Uncharacterized protein</fullName>
    </submittedName>
</protein>
<dbReference type="SUPFAM" id="SSF48403">
    <property type="entry name" value="Ankyrin repeat"/>
    <property type="match status" value="1"/>
</dbReference>
<keyword evidence="1" id="KW-0677">Repeat</keyword>
<dbReference type="PANTHER" id="PTHR24171:SF9">
    <property type="entry name" value="ANKYRIN REPEAT DOMAIN-CONTAINING PROTEIN 39"/>
    <property type="match status" value="1"/>
</dbReference>
<feature type="repeat" description="ANK" evidence="3">
    <location>
        <begin position="663"/>
        <end position="695"/>
    </location>
</feature>
<feature type="repeat" description="ANK" evidence="3">
    <location>
        <begin position="901"/>
        <end position="933"/>
    </location>
</feature>
<dbReference type="KEGG" id="pfy:PFICI_03019"/>
<reference evidence="5" key="1">
    <citation type="journal article" date="2015" name="BMC Genomics">
        <title>Genomic and transcriptomic analysis of the endophytic fungus Pestalotiopsis fici reveals its lifestyle and high potential for synthesis of natural products.</title>
        <authorList>
            <person name="Wang X."/>
            <person name="Zhang X."/>
            <person name="Liu L."/>
            <person name="Xiang M."/>
            <person name="Wang W."/>
            <person name="Sun X."/>
            <person name="Che Y."/>
            <person name="Guo L."/>
            <person name="Liu G."/>
            <person name="Guo L."/>
            <person name="Wang C."/>
            <person name="Yin W.B."/>
            <person name="Stadler M."/>
            <person name="Zhang X."/>
            <person name="Liu X."/>
        </authorList>
    </citation>
    <scope>NUCLEOTIDE SEQUENCE [LARGE SCALE GENOMIC DNA]</scope>
    <source>
        <strain evidence="5">W106-1 / CGMCC3.15140</strain>
    </source>
</reference>
<feature type="repeat" description="ANK" evidence="3">
    <location>
        <begin position="696"/>
        <end position="728"/>
    </location>
</feature>
<dbReference type="PANTHER" id="PTHR24171">
    <property type="entry name" value="ANKYRIN REPEAT DOMAIN-CONTAINING PROTEIN 39-RELATED"/>
    <property type="match status" value="1"/>
</dbReference>
<feature type="repeat" description="ANK" evidence="3">
    <location>
        <begin position="762"/>
        <end position="794"/>
    </location>
</feature>